<dbReference type="InterPro" id="IPR008928">
    <property type="entry name" value="6-hairpin_glycosidase_sf"/>
</dbReference>
<protein>
    <submittedName>
        <fullName evidence="1">Uncharacterized protein</fullName>
    </submittedName>
</protein>
<dbReference type="EMBL" id="JWME01000011">
    <property type="protein sequence ID" value="KJY49891.1"/>
    <property type="molecule type" value="Genomic_DNA"/>
</dbReference>
<dbReference type="OrthoDB" id="2064370at2"/>
<dbReference type="Gene3D" id="1.50.10.10">
    <property type="match status" value="1"/>
</dbReference>
<evidence type="ECO:0000313" key="2">
    <source>
        <dbReference type="Proteomes" id="UP000033648"/>
    </source>
</evidence>
<name>A0A0F4KX86_9BIFI</name>
<dbReference type="SUPFAM" id="SSF48208">
    <property type="entry name" value="Six-hairpin glycosidases"/>
    <property type="match status" value="1"/>
</dbReference>
<dbReference type="InterPro" id="IPR012341">
    <property type="entry name" value="6hp_glycosidase-like_sf"/>
</dbReference>
<dbReference type="Proteomes" id="UP000033648">
    <property type="component" value="Unassembled WGS sequence"/>
</dbReference>
<reference evidence="1 2" key="1">
    <citation type="submission" date="2014-12" db="EMBL/GenBank/DDBJ databases">
        <title>Comparative genomics of the lactic acid bacteria isolated from the honey bee gut.</title>
        <authorList>
            <person name="Ellegaard K.M."/>
            <person name="Tamarit D."/>
            <person name="Javelind E."/>
            <person name="Olofsson T."/>
            <person name="Andersson S.G."/>
            <person name="Vasquez A."/>
        </authorList>
    </citation>
    <scope>NUCLEOTIDE SEQUENCE [LARGE SCALE GENOMIC DNA]</scope>
    <source>
        <strain evidence="1 2">Bin2</strain>
    </source>
</reference>
<evidence type="ECO:0000313" key="1">
    <source>
        <dbReference type="EMBL" id="KJY49891.1"/>
    </source>
</evidence>
<dbReference type="PATRIC" id="fig|1684.4.peg.1293"/>
<proteinExistence type="predicted"/>
<dbReference type="GO" id="GO:0005975">
    <property type="term" value="P:carbohydrate metabolic process"/>
    <property type="evidence" value="ECO:0007669"/>
    <property type="project" value="InterPro"/>
</dbReference>
<dbReference type="AlphaFoldDB" id="A0A0F4KX86"/>
<sequence>MPSPTSDRQETKTEKTLMGFNAKGAAGNRASFFAAAGLEWPDDMVMEYDLGRYTDYPFSVDISNNRLLAALDRTGQVRRAVVAVGRQDMRGKTIPGVYVYKKLAFCQGHIGMQINCLNRQCLSPALSFIDDLIPVFDASMGDLHSQTIVFVPQKSTSRPLCLIQLCRLTNRGTTPLDVNVSILSSTQGKNGTELLPLKYNLLSESDSPVARDTCKSMLRLAPGESRSVASVFDFSEQEDNLQTFNSIPECRKALNVTLQARKGSLGKVQIPEDPWYGELITRSAELARQSLLLLADGKAAGSFWGSNANPLPDVWTRDFGYCAMGLVDSNPDLANPMIEFLAQYGIPDHAWEREARMHPEASGFQHSLGNSCLAAVLASMLVHRHGRKAFTADQSTFTQYVRGLASDLIAERPKQGQLYETLYISDGPSRGDYHTGSNILAWKAAKVMAEDFSDLLDTGQAKQLEQIAEELHQSLNEKCVRSIDDSPMYVEGANRDGGIIGIHDGEESDLTLASVYGFTSRDDERIRNHARWAHSTRDPYYAPITGGIDFWDFDDSNGITYPGQIHGLCRANTREELKDALLELRRTTDLDGSFWWWPFEHAEQEPTKVKRGLGKCGWCAGEFVSFFLHDIMGVERDQETRSIRIAPYTPWRRFSWKDLAFCGGHVDFEQEDDTLRFTNRTDEPLHAYLQIAMQPNTMLEDVTLNGQSRRYQASVIHLHDGSAVGVEEQVEPGQSIALTIRTR</sequence>
<accession>A0A0F4KX86</accession>
<comment type="caution">
    <text evidence="1">The sequence shown here is derived from an EMBL/GenBank/DDBJ whole genome shotgun (WGS) entry which is preliminary data.</text>
</comment>
<gene>
    <name evidence="1" type="ORF">JF69_12020</name>
</gene>
<organism evidence="1 2">
    <name type="scientific">Bifidobacterium asteroides</name>
    <dbReference type="NCBI Taxonomy" id="1684"/>
    <lineage>
        <taxon>Bacteria</taxon>
        <taxon>Bacillati</taxon>
        <taxon>Actinomycetota</taxon>
        <taxon>Actinomycetes</taxon>
        <taxon>Bifidobacteriales</taxon>
        <taxon>Bifidobacteriaceae</taxon>
        <taxon>Bifidobacterium</taxon>
    </lineage>
</organism>